<evidence type="ECO:0000313" key="2">
    <source>
        <dbReference type="Proteomes" id="UP000690515"/>
    </source>
</evidence>
<keyword evidence="2" id="KW-1185">Reference proteome</keyword>
<name>A0ABS5ZIY4_9GAMM</name>
<evidence type="ECO:0000313" key="1">
    <source>
        <dbReference type="EMBL" id="MBU2714037.1"/>
    </source>
</evidence>
<sequence>MIEISVEAIVQRKYMDRLAREKEVARLDGLLNGVSAFSGKIRDYSAFSYLLEIEPNVSVELPLRKFFTPQANLTFSGMEHLKGGIRDLEHAIRHYLVRDASYTNADSLLSLQKYLSFRVMEQVSMILGEDRDVEVLKMVGEFDTSASESVFFCLRMKSTILILQFNNDINFKRHQKKAKNRTSSAPG</sequence>
<comment type="caution">
    <text evidence="1">The sequence shown here is derived from an EMBL/GenBank/DDBJ whole genome shotgun (WGS) entry which is preliminary data.</text>
</comment>
<dbReference type="RefSeq" id="WP_215822310.1">
    <property type="nucleotide sequence ID" value="NZ_JAGSOY010000139.1"/>
</dbReference>
<gene>
    <name evidence="1" type="ORF">KCG35_23590</name>
</gene>
<protein>
    <submittedName>
        <fullName evidence="1">Uncharacterized protein</fullName>
    </submittedName>
</protein>
<organism evidence="1 2">
    <name type="scientific">Zooshikella harenae</name>
    <dbReference type="NCBI Taxonomy" id="2827238"/>
    <lineage>
        <taxon>Bacteria</taxon>
        <taxon>Pseudomonadati</taxon>
        <taxon>Pseudomonadota</taxon>
        <taxon>Gammaproteobacteria</taxon>
        <taxon>Oceanospirillales</taxon>
        <taxon>Zooshikellaceae</taxon>
        <taxon>Zooshikella</taxon>
    </lineage>
</organism>
<dbReference type="EMBL" id="JAGSOY010000139">
    <property type="protein sequence ID" value="MBU2714037.1"/>
    <property type="molecule type" value="Genomic_DNA"/>
</dbReference>
<accession>A0ABS5ZIY4</accession>
<proteinExistence type="predicted"/>
<dbReference type="Proteomes" id="UP000690515">
    <property type="component" value="Unassembled WGS sequence"/>
</dbReference>
<reference evidence="1 2" key="1">
    <citation type="submission" date="2021-04" db="EMBL/GenBank/DDBJ databases">
        <authorList>
            <person name="Pira H."/>
            <person name="Risdian C."/>
            <person name="Wink J."/>
        </authorList>
    </citation>
    <scope>NUCLEOTIDE SEQUENCE [LARGE SCALE GENOMIC DNA]</scope>
    <source>
        <strain evidence="1 2">WH53</strain>
    </source>
</reference>